<accession>A0A9J6FBJ9</accession>
<dbReference type="OrthoDB" id="10638017at2759"/>
<protein>
    <submittedName>
        <fullName evidence="1">Uncharacterized protein</fullName>
    </submittedName>
</protein>
<dbReference type="AlphaFoldDB" id="A0A9J6FBJ9"/>
<dbReference type="VEuPathDB" id="VectorBase:HLOH_051091"/>
<proteinExistence type="predicted"/>
<dbReference type="EMBL" id="JABSTR010000002">
    <property type="protein sequence ID" value="KAH9363630.1"/>
    <property type="molecule type" value="Genomic_DNA"/>
</dbReference>
<organism evidence="1 2">
    <name type="scientific">Haemaphysalis longicornis</name>
    <name type="common">Bush tick</name>
    <dbReference type="NCBI Taxonomy" id="44386"/>
    <lineage>
        <taxon>Eukaryota</taxon>
        <taxon>Metazoa</taxon>
        <taxon>Ecdysozoa</taxon>
        <taxon>Arthropoda</taxon>
        <taxon>Chelicerata</taxon>
        <taxon>Arachnida</taxon>
        <taxon>Acari</taxon>
        <taxon>Parasitiformes</taxon>
        <taxon>Ixodida</taxon>
        <taxon>Ixodoidea</taxon>
        <taxon>Ixodidae</taxon>
        <taxon>Haemaphysalinae</taxon>
        <taxon>Haemaphysalis</taxon>
    </lineage>
</organism>
<name>A0A9J6FBJ9_HAELO</name>
<evidence type="ECO:0000313" key="2">
    <source>
        <dbReference type="Proteomes" id="UP000821853"/>
    </source>
</evidence>
<reference evidence="1 2" key="1">
    <citation type="journal article" date="2020" name="Cell">
        <title>Large-Scale Comparative Analyses of Tick Genomes Elucidate Their Genetic Diversity and Vector Capacities.</title>
        <authorList>
            <consortium name="Tick Genome and Microbiome Consortium (TIGMIC)"/>
            <person name="Jia N."/>
            <person name="Wang J."/>
            <person name="Shi W."/>
            <person name="Du L."/>
            <person name="Sun Y."/>
            <person name="Zhan W."/>
            <person name="Jiang J.F."/>
            <person name="Wang Q."/>
            <person name="Zhang B."/>
            <person name="Ji P."/>
            <person name="Bell-Sakyi L."/>
            <person name="Cui X.M."/>
            <person name="Yuan T.T."/>
            <person name="Jiang B.G."/>
            <person name="Yang W.F."/>
            <person name="Lam T.T."/>
            <person name="Chang Q.C."/>
            <person name="Ding S.J."/>
            <person name="Wang X.J."/>
            <person name="Zhu J.G."/>
            <person name="Ruan X.D."/>
            <person name="Zhao L."/>
            <person name="Wei J.T."/>
            <person name="Ye R.Z."/>
            <person name="Que T.C."/>
            <person name="Du C.H."/>
            <person name="Zhou Y.H."/>
            <person name="Cheng J.X."/>
            <person name="Dai P.F."/>
            <person name="Guo W.B."/>
            <person name="Han X.H."/>
            <person name="Huang E.J."/>
            <person name="Li L.F."/>
            <person name="Wei W."/>
            <person name="Gao Y.C."/>
            <person name="Liu J.Z."/>
            <person name="Shao H.Z."/>
            <person name="Wang X."/>
            <person name="Wang C.C."/>
            <person name="Yang T.C."/>
            <person name="Huo Q.B."/>
            <person name="Li W."/>
            <person name="Chen H.Y."/>
            <person name="Chen S.E."/>
            <person name="Zhou L.G."/>
            <person name="Ni X.B."/>
            <person name="Tian J.H."/>
            <person name="Sheng Y."/>
            <person name="Liu T."/>
            <person name="Pan Y.S."/>
            <person name="Xia L.Y."/>
            <person name="Li J."/>
            <person name="Zhao F."/>
            <person name="Cao W.C."/>
        </authorList>
    </citation>
    <scope>NUCLEOTIDE SEQUENCE [LARGE SCALE GENOMIC DNA]</scope>
    <source>
        <strain evidence="1">HaeL-2018</strain>
    </source>
</reference>
<gene>
    <name evidence="1" type="ORF">HPB48_004151</name>
</gene>
<keyword evidence="2" id="KW-1185">Reference proteome</keyword>
<evidence type="ECO:0000313" key="1">
    <source>
        <dbReference type="EMBL" id="KAH9363630.1"/>
    </source>
</evidence>
<sequence length="63" mass="6873">MEEVGGPQMKKKKLEAVFADLTASADEYAEKAEATADIKNVVKSNSLRKTELDKAEELSSVKT</sequence>
<comment type="caution">
    <text evidence="1">The sequence shown here is derived from an EMBL/GenBank/DDBJ whole genome shotgun (WGS) entry which is preliminary data.</text>
</comment>
<dbReference type="Proteomes" id="UP000821853">
    <property type="component" value="Chromosome 10"/>
</dbReference>